<evidence type="ECO:0000256" key="1">
    <source>
        <dbReference type="SAM" id="MobiDB-lite"/>
    </source>
</evidence>
<dbReference type="Gene3D" id="3.60.21.70">
    <property type="entry name" value="PhoD-like phosphatase"/>
    <property type="match status" value="1"/>
</dbReference>
<dbReference type="GeneID" id="59349545"/>
<evidence type="ECO:0000313" key="3">
    <source>
        <dbReference type="EMBL" id="KAF7295060.1"/>
    </source>
</evidence>
<dbReference type="Proteomes" id="UP000636479">
    <property type="component" value="Unassembled WGS sequence"/>
</dbReference>
<dbReference type="PANTHER" id="PTHR46689">
    <property type="entry name" value="MEMBRANE PROTEIN, PUTATIVE-RELATED"/>
    <property type="match status" value="1"/>
</dbReference>
<feature type="region of interest" description="Disordered" evidence="1">
    <location>
        <begin position="146"/>
        <end position="175"/>
    </location>
</feature>
<name>A0A8H6SC03_9AGAR</name>
<keyword evidence="4" id="KW-1185">Reference proteome</keyword>
<feature type="domain" description="PhoD-like phosphatase" evidence="2">
    <location>
        <begin position="257"/>
        <end position="531"/>
    </location>
</feature>
<protein>
    <submittedName>
        <fullName evidence="3">C-CAP/cofactor C-like domain-containing protein</fullName>
    </submittedName>
</protein>
<dbReference type="InterPro" id="IPR038607">
    <property type="entry name" value="PhoD-like_sf"/>
</dbReference>
<evidence type="ECO:0000259" key="2">
    <source>
        <dbReference type="Pfam" id="PF19050"/>
    </source>
</evidence>
<sequence length="738" mass="83144">MDAPGWTANRRAQRESEYVPHRGQDGFFLPVEAPPMVMDESFIGGFDPYLHASRPSTPRPPPLPPKDESYFARRTKTESISSSFATMTAVERSEVQRIARMDPHLQFMVGPLLRYDTVKNGVWRGAVLIVTADSGSVYDPHPTLSFEWDPDSSPANSLPSPIQDRPSYDLGPHPADPSALHTLSNGIQFTASNGGSRGPHFRKEHVPGHEIWVYVGTGRTSTFWRFLIEIPLGPAEMAVTYTINKGQPVRSQSVATLATSVNCPQFVFFVPGVNQNMRWAASSCNGFSAGINPDDFRGPGFNSGYDPVWVDLLTKHAEKPFHVQVGGGDQIYCVHLDSVTREPELQEWMNKKPMDRKKYALTEEIAFAIDRFYFSHYCNHFRRGAFARANSTIPMINMADDHDPDDLQLAPIFRHIGTRGYFFFLLFQCFVNVDVDGVDDRPGKHWCQSTIIGSPGPYVGFPSHSFLAYMGPQTYILMLDCRAERKKDQVCSPAEYDKVFQRLKQLPTTVEHLCVQIGIPIAYPRLVFLEKALESKLNPLVALGKAGSLGLSSFVNKFNAEAELLDDLNDHWTSTLHKKERNWFVQQMQQLAEAQLIRVTFLSGDVHCAAVGYFKTLQPPKTPDTPPQLDHRYMLNVVTSAIVNTPPPDGVITMVSSLATKKHRTMHFADTDEAMVPIFQTETNGKTRKQQFIMGRRNWCQVEYQNHEWVFDIRVEKEKGLGETVGYSVRSPPPGWTR</sequence>
<organism evidence="3 4">
    <name type="scientific">Mycena indigotica</name>
    <dbReference type="NCBI Taxonomy" id="2126181"/>
    <lineage>
        <taxon>Eukaryota</taxon>
        <taxon>Fungi</taxon>
        <taxon>Dikarya</taxon>
        <taxon>Basidiomycota</taxon>
        <taxon>Agaricomycotina</taxon>
        <taxon>Agaricomycetes</taxon>
        <taxon>Agaricomycetidae</taxon>
        <taxon>Agaricales</taxon>
        <taxon>Marasmiineae</taxon>
        <taxon>Mycenaceae</taxon>
        <taxon>Mycena</taxon>
    </lineage>
</organism>
<evidence type="ECO:0000313" key="4">
    <source>
        <dbReference type="Proteomes" id="UP000636479"/>
    </source>
</evidence>
<dbReference type="InterPro" id="IPR043904">
    <property type="entry name" value="PhoD_2-like"/>
</dbReference>
<dbReference type="PANTHER" id="PTHR46689:SF1">
    <property type="entry name" value="PHOD-LIKE PHOSPHATASE DOMAIN-CONTAINING PROTEIN"/>
    <property type="match status" value="1"/>
</dbReference>
<proteinExistence type="predicted"/>
<dbReference type="RefSeq" id="XP_037216423.1">
    <property type="nucleotide sequence ID" value="XM_037367029.1"/>
</dbReference>
<comment type="caution">
    <text evidence="3">The sequence shown here is derived from an EMBL/GenBank/DDBJ whole genome shotgun (WGS) entry which is preliminary data.</text>
</comment>
<accession>A0A8H6SC03</accession>
<gene>
    <name evidence="3" type="ORF">MIND_01044300</name>
</gene>
<feature type="domain" description="PhoD-like phosphatase" evidence="2">
    <location>
        <begin position="542"/>
        <end position="709"/>
    </location>
</feature>
<dbReference type="EMBL" id="JACAZF010000009">
    <property type="protein sequence ID" value="KAF7295060.1"/>
    <property type="molecule type" value="Genomic_DNA"/>
</dbReference>
<reference evidence="3" key="1">
    <citation type="submission" date="2020-05" db="EMBL/GenBank/DDBJ databases">
        <title>Mycena genomes resolve the evolution of fungal bioluminescence.</title>
        <authorList>
            <person name="Tsai I.J."/>
        </authorList>
    </citation>
    <scope>NUCLEOTIDE SEQUENCE</scope>
    <source>
        <strain evidence="3">171206Taipei</strain>
    </source>
</reference>
<dbReference type="AlphaFoldDB" id="A0A8H6SC03"/>
<dbReference type="GO" id="GO:0016020">
    <property type="term" value="C:membrane"/>
    <property type="evidence" value="ECO:0007669"/>
    <property type="project" value="TreeGrafter"/>
</dbReference>
<dbReference type="Pfam" id="PF19050">
    <property type="entry name" value="PhoD_2"/>
    <property type="match status" value="2"/>
</dbReference>
<dbReference type="OrthoDB" id="2419400at2759"/>